<evidence type="ECO:0000313" key="1">
    <source>
        <dbReference type="EMBL" id="MBU5676668.1"/>
    </source>
</evidence>
<dbReference type="EMBL" id="JAHLQK010000003">
    <property type="protein sequence ID" value="MBU5676668.1"/>
    <property type="molecule type" value="Genomic_DNA"/>
</dbReference>
<organism evidence="1 2">
    <name type="scientific">Alkaliphilus flagellatus</name>
    <dbReference type="NCBI Taxonomy" id="2841507"/>
    <lineage>
        <taxon>Bacteria</taxon>
        <taxon>Bacillati</taxon>
        <taxon>Bacillota</taxon>
        <taxon>Clostridia</taxon>
        <taxon>Peptostreptococcales</taxon>
        <taxon>Natronincolaceae</taxon>
        <taxon>Alkaliphilus</taxon>
    </lineage>
</organism>
<gene>
    <name evidence="1" type="ORF">KQI88_09575</name>
</gene>
<accession>A0ABS6G2S6</accession>
<keyword evidence="2" id="KW-1185">Reference proteome</keyword>
<comment type="caution">
    <text evidence="1">The sequence shown here is derived from an EMBL/GenBank/DDBJ whole genome shotgun (WGS) entry which is preliminary data.</text>
</comment>
<proteinExistence type="predicted"/>
<reference evidence="1 2" key="1">
    <citation type="submission" date="2021-06" db="EMBL/GenBank/DDBJ databases">
        <authorList>
            <person name="Sun Q."/>
            <person name="Li D."/>
        </authorList>
    </citation>
    <scope>NUCLEOTIDE SEQUENCE [LARGE SCALE GENOMIC DNA]</scope>
    <source>
        <strain evidence="1 2">MSJ-5</strain>
    </source>
</reference>
<protein>
    <submittedName>
        <fullName evidence="1">Glycosyltransferase family 4 protein</fullName>
    </submittedName>
</protein>
<dbReference type="Proteomes" id="UP000779508">
    <property type="component" value="Unassembled WGS sequence"/>
</dbReference>
<sequence length="747" mass="89683">MTNILLVFLNNLSKVDEFNKIIDRFAEQNYAMYLLDNIKDDEFFYINSLPELVEFYKGQHDDVNKIVVLSNSRDLLFSWYRCYNSMVDDFIYFIDEDEKNYFNPQDRHFDFYYNLYQFNGIDKEIVEGKIYLNINFNNYNKIIDFLIKDNKFKYFNSFYKYNFNETKIEKNNISKKYIFNGFKYSFELANAKNTETFKIYIQNSDKFKIDNHFIQTLLSNGYLIPYITVLFYKVQEESLTNLLLSIYKSLKKVDKVYQKDIFEHLYLYMNNNDIDFKERIYISSLLVMINNEDERLTEFIMKTLLEDVKYTEYHYYVLINILFYHTNESLKKYDTYEFDRRDIIRKLSRLNKVKLGLDNERISKNDIYKIIIVTDQLLNLYHSPTKTTLDIAKSIKTEYPNIKIKIIVEDNLYCKKAEKIIPYLFTSIESKECKSIHKSELIEHDIDIYYANNNINVTDKLSETIKKIDDFEPNVIFYTSPISLSVMSLLEYYPIVYISYNDFNFTIPSDIYLERSKKEVIKQNEKYNLININNVYEFIPSRAKYIGAKSKYIRENFRLNNNDFVMVTVGNRLDGEISDEFIDMVVDFVKDNDRVKWIIVGNCQLNYLKSKYIDIFYNKVIKINYEYDLPALYGICDIYLNPQRSTGGGSIFTAMYEGLPIVMLSHYSDVINHIGIENTCGYKLSDMKRELYKLYTHRNYRDAKSIAMKERVKLFEMKKNKDAQELWMYFNKAINNFRDRVENEDKK</sequence>
<dbReference type="CDD" id="cd01635">
    <property type="entry name" value="Glycosyltransferase_GTB-type"/>
    <property type="match status" value="1"/>
</dbReference>
<evidence type="ECO:0000313" key="2">
    <source>
        <dbReference type="Proteomes" id="UP000779508"/>
    </source>
</evidence>
<name>A0ABS6G2S6_9FIRM</name>
<dbReference type="RefSeq" id="WP_216416708.1">
    <property type="nucleotide sequence ID" value="NZ_JAHLQK010000003.1"/>
</dbReference>